<evidence type="ECO:0000256" key="1">
    <source>
        <dbReference type="SAM" id="MobiDB-lite"/>
    </source>
</evidence>
<accession>A0AAV2DQR4</accession>
<dbReference type="AlphaFoldDB" id="A0AAV2DQR4"/>
<reference evidence="2 3" key="1">
    <citation type="submission" date="2024-04" db="EMBL/GenBank/DDBJ databases">
        <authorList>
            <person name="Fracassetti M."/>
        </authorList>
    </citation>
    <scope>NUCLEOTIDE SEQUENCE [LARGE SCALE GENOMIC DNA]</scope>
</reference>
<protein>
    <submittedName>
        <fullName evidence="2">Uncharacterized protein</fullName>
    </submittedName>
</protein>
<keyword evidence="3" id="KW-1185">Reference proteome</keyword>
<dbReference type="Proteomes" id="UP001497516">
    <property type="component" value="Chromosome 3"/>
</dbReference>
<dbReference type="EMBL" id="OZ034816">
    <property type="protein sequence ID" value="CAL1375858.1"/>
    <property type="molecule type" value="Genomic_DNA"/>
</dbReference>
<proteinExistence type="predicted"/>
<feature type="compositionally biased region" description="Polar residues" evidence="1">
    <location>
        <begin position="1"/>
        <end position="10"/>
    </location>
</feature>
<sequence>MCPLKVSSTAAAVLRPAPDPSPPPIRIKSWNMQSCTHPTRKARIGGEPPPNLPPKPNVEPIPPRTTRTKQTRRQVEKTEG</sequence>
<feature type="region of interest" description="Disordered" evidence="1">
    <location>
        <begin position="1"/>
        <end position="80"/>
    </location>
</feature>
<name>A0AAV2DQR4_9ROSI</name>
<evidence type="ECO:0000313" key="3">
    <source>
        <dbReference type="Proteomes" id="UP001497516"/>
    </source>
</evidence>
<evidence type="ECO:0000313" key="2">
    <source>
        <dbReference type="EMBL" id="CAL1375858.1"/>
    </source>
</evidence>
<organism evidence="2 3">
    <name type="scientific">Linum trigynum</name>
    <dbReference type="NCBI Taxonomy" id="586398"/>
    <lineage>
        <taxon>Eukaryota</taxon>
        <taxon>Viridiplantae</taxon>
        <taxon>Streptophyta</taxon>
        <taxon>Embryophyta</taxon>
        <taxon>Tracheophyta</taxon>
        <taxon>Spermatophyta</taxon>
        <taxon>Magnoliopsida</taxon>
        <taxon>eudicotyledons</taxon>
        <taxon>Gunneridae</taxon>
        <taxon>Pentapetalae</taxon>
        <taxon>rosids</taxon>
        <taxon>fabids</taxon>
        <taxon>Malpighiales</taxon>
        <taxon>Linaceae</taxon>
        <taxon>Linum</taxon>
    </lineage>
</organism>
<feature type="compositionally biased region" description="Pro residues" evidence="1">
    <location>
        <begin position="47"/>
        <end position="63"/>
    </location>
</feature>
<gene>
    <name evidence="2" type="ORF">LTRI10_LOCUS17629</name>
</gene>